<dbReference type="EMBL" id="LWQU01000134">
    <property type="protein sequence ID" value="OAN50874.1"/>
    <property type="molecule type" value="Genomic_DNA"/>
</dbReference>
<reference evidence="1 2" key="1">
    <citation type="submission" date="2016-04" db="EMBL/GenBank/DDBJ databases">
        <title>Draft genome sequence of freshwater magnetotactic bacteria Magnetospirillum marisnigri SP-1 and Magnetospirillum moscoviense BB-1.</title>
        <authorList>
            <person name="Koziaeva V."/>
            <person name="Dziuba M.V."/>
            <person name="Ivanov T.M."/>
            <person name="Kuznetsov B."/>
            <person name="Grouzdev D.S."/>
        </authorList>
    </citation>
    <scope>NUCLEOTIDE SEQUENCE [LARGE SCALE GENOMIC DNA]</scope>
    <source>
        <strain evidence="1 2">BB-1</strain>
    </source>
</reference>
<sequence>MSNAKIISHERFLMFRSAVELQRAADGLRAMTVAFDRFNQVVDSACEMARTSLIEAEQTLSHRSGRAAEERNRTLDILEQGDIEAMIAERDRLLLAQDRDCRTCPDYAPARPDGCRRSLIDCPNVQPG</sequence>
<dbReference type="AlphaFoldDB" id="A0A178MSH3"/>
<organism evidence="1 2">
    <name type="scientific">Magnetospirillum moscoviense</name>
    <dbReference type="NCBI Taxonomy" id="1437059"/>
    <lineage>
        <taxon>Bacteria</taxon>
        <taxon>Pseudomonadati</taxon>
        <taxon>Pseudomonadota</taxon>
        <taxon>Alphaproteobacteria</taxon>
        <taxon>Rhodospirillales</taxon>
        <taxon>Rhodospirillaceae</taxon>
        <taxon>Magnetospirillum</taxon>
    </lineage>
</organism>
<accession>A0A178MSH3</accession>
<evidence type="ECO:0000313" key="1">
    <source>
        <dbReference type="EMBL" id="OAN50874.1"/>
    </source>
</evidence>
<dbReference type="Proteomes" id="UP000078543">
    <property type="component" value="Unassembled WGS sequence"/>
</dbReference>
<name>A0A178MSH3_9PROT</name>
<proteinExistence type="predicted"/>
<comment type="caution">
    <text evidence="1">The sequence shown here is derived from an EMBL/GenBank/DDBJ whole genome shotgun (WGS) entry which is preliminary data.</text>
</comment>
<gene>
    <name evidence="1" type="ORF">A6A05_11415</name>
</gene>
<evidence type="ECO:0000313" key="2">
    <source>
        <dbReference type="Proteomes" id="UP000078543"/>
    </source>
</evidence>
<keyword evidence="2" id="KW-1185">Reference proteome</keyword>
<dbReference type="RefSeq" id="WP_068499798.1">
    <property type="nucleotide sequence ID" value="NZ_LWQU01000134.1"/>
</dbReference>
<protein>
    <submittedName>
        <fullName evidence="1">Uncharacterized protein</fullName>
    </submittedName>
</protein>